<dbReference type="KEGG" id="etr:ETAE_2468"/>
<reference evidence="1 2" key="1">
    <citation type="journal article" date="2009" name="PLoS ONE">
        <title>Genome sequence of the versatile fish pathogen Edwardsiella tarda provides insights into its adaptation to broad host ranges and intracellular niches.</title>
        <authorList>
            <person name="Wang Q."/>
            <person name="Yang M."/>
            <person name="Xiao J."/>
            <person name="Wu H."/>
            <person name="Wang X."/>
            <person name="Lv Y."/>
            <person name="Xu L."/>
            <person name="Zheng H."/>
            <person name="Wang S."/>
            <person name="Zhao G."/>
            <person name="Liu Q."/>
            <person name="Zhang Y."/>
        </authorList>
    </citation>
    <scope>NUCLEOTIDE SEQUENCE [LARGE SCALE GENOMIC DNA]</scope>
    <source>
        <strain evidence="2">EIB202 / CCTCC M208068</strain>
    </source>
</reference>
<dbReference type="Proteomes" id="UP000002634">
    <property type="component" value="Chromosome"/>
</dbReference>
<sequence length="46" mass="5145">MFQVINLVIYQFHIVTIAEHGIFGEVIGMLTFEMGPLVLLGLSHSE</sequence>
<evidence type="ECO:0000313" key="1">
    <source>
        <dbReference type="EMBL" id="ACY85303.1"/>
    </source>
</evidence>
<keyword evidence="2" id="KW-1185">Reference proteome</keyword>
<dbReference type="AlphaFoldDB" id="A0AAU8PNI3"/>
<gene>
    <name evidence="1" type="ordered locus">ETAE_2468</name>
</gene>
<organism evidence="1 2">
    <name type="scientific">Edwardsiella piscicida</name>
    <dbReference type="NCBI Taxonomy" id="1263550"/>
    <lineage>
        <taxon>Bacteria</taxon>
        <taxon>Pseudomonadati</taxon>
        <taxon>Pseudomonadota</taxon>
        <taxon>Gammaproteobacteria</taxon>
        <taxon>Enterobacterales</taxon>
        <taxon>Hafniaceae</taxon>
        <taxon>Edwardsiella</taxon>
    </lineage>
</organism>
<evidence type="ECO:0000313" key="2">
    <source>
        <dbReference type="Proteomes" id="UP000002634"/>
    </source>
</evidence>
<accession>A0AAU8PNI3</accession>
<protein>
    <submittedName>
        <fullName evidence="1">Uncharacterized protein</fullName>
    </submittedName>
</protein>
<dbReference type="EMBL" id="CP001135">
    <property type="protein sequence ID" value="ACY85303.1"/>
    <property type="molecule type" value="Genomic_DNA"/>
</dbReference>
<name>A0AAU8PNI3_EDWPI</name>
<proteinExistence type="predicted"/>